<dbReference type="PANTHER" id="PTHR33619">
    <property type="entry name" value="POLYSACCHARIDE EXPORT PROTEIN GFCE-RELATED"/>
    <property type="match status" value="1"/>
</dbReference>
<gene>
    <name evidence="5" type="ORF">VW23_004885</name>
</gene>
<dbReference type="Proteomes" id="UP000095463">
    <property type="component" value="Unassembled WGS sequence"/>
</dbReference>
<evidence type="ECO:0000256" key="2">
    <source>
        <dbReference type="SAM" id="SignalP"/>
    </source>
</evidence>
<dbReference type="InterPro" id="IPR019554">
    <property type="entry name" value="Soluble_ligand-bd"/>
</dbReference>
<feature type="domain" description="Soluble ligand binding" evidence="4">
    <location>
        <begin position="111"/>
        <end position="161"/>
    </location>
</feature>
<dbReference type="Pfam" id="PF10531">
    <property type="entry name" value="SLBB"/>
    <property type="match status" value="1"/>
</dbReference>
<dbReference type="RefSeq" id="WP_069912260.1">
    <property type="nucleotide sequence ID" value="NZ_LAJE02000377.1"/>
</dbReference>
<feature type="chain" id="PRO_5009190162" evidence="2">
    <location>
        <begin position="20"/>
        <end position="184"/>
    </location>
</feature>
<evidence type="ECO:0000313" key="5">
    <source>
        <dbReference type="EMBL" id="OEO28454.1"/>
    </source>
</evidence>
<protein>
    <submittedName>
        <fullName evidence="5">Uncharacterized protein</fullName>
    </submittedName>
</protein>
<sequence length="184" mass="19839">MRWLRFLLILLLVPLAACATNGKPSTYLVEVKGPYTLDTGDVVRVSVYGEAELSKSYRVDDGGAVALPLIGPVKVRGKTTQLAAASITAALAEGYIREPSVAVEIETYRPFFIQGAVKSGGQFPYVYGMTVRAAISTAGGFSDTADRGKAVIYRRQGNQMVKGSVNLDFPIYPGDTIVVSERWL</sequence>
<dbReference type="PANTHER" id="PTHR33619:SF3">
    <property type="entry name" value="POLYSACCHARIDE EXPORT PROTEIN GFCE-RELATED"/>
    <property type="match status" value="1"/>
</dbReference>
<keyword evidence="1 2" id="KW-0732">Signal</keyword>
<dbReference type="InterPro" id="IPR049712">
    <property type="entry name" value="Poly_export"/>
</dbReference>
<dbReference type="Gene3D" id="3.30.1950.10">
    <property type="entry name" value="wza like domain"/>
    <property type="match status" value="1"/>
</dbReference>
<evidence type="ECO:0000259" key="3">
    <source>
        <dbReference type="Pfam" id="PF02563"/>
    </source>
</evidence>
<feature type="signal peptide" evidence="2">
    <location>
        <begin position="1"/>
        <end position="19"/>
    </location>
</feature>
<evidence type="ECO:0000313" key="6">
    <source>
        <dbReference type="Proteomes" id="UP000095463"/>
    </source>
</evidence>
<dbReference type="Gene3D" id="3.10.560.10">
    <property type="entry name" value="Outer membrane lipoprotein wza domain like"/>
    <property type="match status" value="1"/>
</dbReference>
<dbReference type="OrthoDB" id="197007at2"/>
<proteinExistence type="predicted"/>
<evidence type="ECO:0000259" key="4">
    <source>
        <dbReference type="Pfam" id="PF10531"/>
    </source>
</evidence>
<accession>A0A1E5XIV5</accession>
<dbReference type="GO" id="GO:0015159">
    <property type="term" value="F:polysaccharide transmembrane transporter activity"/>
    <property type="evidence" value="ECO:0007669"/>
    <property type="project" value="InterPro"/>
</dbReference>
<feature type="domain" description="Polysaccharide export protein N-terminal" evidence="3">
    <location>
        <begin position="32"/>
        <end position="105"/>
    </location>
</feature>
<dbReference type="AlphaFoldDB" id="A0A1E5XIV5"/>
<organism evidence="5 6">
    <name type="scientific">Devosia insulae DS-56</name>
    <dbReference type="NCBI Taxonomy" id="1116389"/>
    <lineage>
        <taxon>Bacteria</taxon>
        <taxon>Pseudomonadati</taxon>
        <taxon>Pseudomonadota</taxon>
        <taxon>Alphaproteobacteria</taxon>
        <taxon>Hyphomicrobiales</taxon>
        <taxon>Devosiaceae</taxon>
        <taxon>Devosia</taxon>
    </lineage>
</organism>
<reference evidence="5 6" key="1">
    <citation type="journal article" date="2015" name="Genome Announc.">
        <title>Genome Assemblies of Three Soil-Associated Devosia species: D. insulae, D. limi, and D. soli.</title>
        <authorList>
            <person name="Hassan Y.I."/>
            <person name="Lepp D."/>
            <person name="Zhou T."/>
        </authorList>
    </citation>
    <scope>NUCLEOTIDE SEQUENCE [LARGE SCALE GENOMIC DNA]</scope>
    <source>
        <strain evidence="5 6">DS-56</strain>
    </source>
</reference>
<dbReference type="EMBL" id="LAJE02000377">
    <property type="protein sequence ID" value="OEO28454.1"/>
    <property type="molecule type" value="Genomic_DNA"/>
</dbReference>
<keyword evidence="6" id="KW-1185">Reference proteome</keyword>
<dbReference type="Pfam" id="PF02563">
    <property type="entry name" value="Poly_export"/>
    <property type="match status" value="1"/>
</dbReference>
<evidence type="ECO:0000256" key="1">
    <source>
        <dbReference type="ARBA" id="ARBA00022729"/>
    </source>
</evidence>
<comment type="caution">
    <text evidence="5">The sequence shown here is derived from an EMBL/GenBank/DDBJ whole genome shotgun (WGS) entry which is preliminary data.</text>
</comment>
<name>A0A1E5XIV5_9HYPH</name>
<dbReference type="InterPro" id="IPR003715">
    <property type="entry name" value="Poly_export_N"/>
</dbReference>